<keyword evidence="9" id="KW-1185">Reference proteome</keyword>
<dbReference type="SUPFAM" id="SSF55811">
    <property type="entry name" value="Nudix"/>
    <property type="match status" value="1"/>
</dbReference>
<keyword evidence="6" id="KW-0464">Manganese</keyword>
<dbReference type="AlphaFoldDB" id="A0A2N3LS00"/>
<sequence>MVPELVSTHEASKIKAGATGREAGVIAEEVGPAEILARTGRMRPLSTAGALRASGEGRVAASLIASTEPLRDAAVLIGLVGRQDSRGLDLVMIRRTEGLRVHSGEVALPGGKIDPDDASPVEAALREAEEEVGLDPSAVEPVGLLAPYPTPSGFRVFPVIGLISGAPALVPNPGEVAEVFSVPLDFVLDPGNHREEFFEHASGRRHFFSLQYGRHRIWGVTGNILRRFYEEVFR</sequence>
<dbReference type="PROSITE" id="PS51462">
    <property type="entry name" value="NUDIX"/>
    <property type="match status" value="1"/>
</dbReference>
<dbReference type="InterPro" id="IPR015797">
    <property type="entry name" value="NUDIX_hydrolase-like_dom_sf"/>
</dbReference>
<evidence type="ECO:0000313" key="9">
    <source>
        <dbReference type="Proteomes" id="UP000233491"/>
    </source>
</evidence>
<evidence type="ECO:0000256" key="6">
    <source>
        <dbReference type="ARBA" id="ARBA00023211"/>
    </source>
</evidence>
<accession>A0A2N3LS00</accession>
<dbReference type="PANTHER" id="PTHR12992:SF11">
    <property type="entry name" value="MITOCHONDRIAL COENZYME A DIPHOSPHATASE NUDT8"/>
    <property type="match status" value="1"/>
</dbReference>
<keyword evidence="5" id="KW-0460">Magnesium</keyword>
<name>A0A2N3LS00_9HYPH</name>
<dbReference type="PANTHER" id="PTHR12992">
    <property type="entry name" value="NUDIX HYDROLASE"/>
    <property type="match status" value="1"/>
</dbReference>
<protein>
    <submittedName>
        <fullName evidence="8">CoA pyrophosphatase</fullName>
    </submittedName>
</protein>
<comment type="cofactor">
    <cofactor evidence="1">
        <name>Mn(2+)</name>
        <dbReference type="ChEBI" id="CHEBI:29035"/>
    </cofactor>
</comment>
<gene>
    <name evidence="8" type="ORF">CXZ10_20625</name>
</gene>
<dbReference type="Gene3D" id="3.90.79.10">
    <property type="entry name" value="Nucleoside Triphosphate Pyrophosphohydrolase"/>
    <property type="match status" value="1"/>
</dbReference>
<dbReference type="OrthoDB" id="9802805at2"/>
<dbReference type="InterPro" id="IPR045121">
    <property type="entry name" value="CoAse"/>
</dbReference>
<evidence type="ECO:0000259" key="7">
    <source>
        <dbReference type="PROSITE" id="PS51462"/>
    </source>
</evidence>
<keyword evidence="3" id="KW-0479">Metal-binding</keyword>
<comment type="cofactor">
    <cofactor evidence="2">
        <name>Mg(2+)</name>
        <dbReference type="ChEBI" id="CHEBI:18420"/>
    </cofactor>
</comment>
<evidence type="ECO:0000256" key="1">
    <source>
        <dbReference type="ARBA" id="ARBA00001936"/>
    </source>
</evidence>
<organism evidence="8 9">
    <name type="scientific">Pleomorphomonas diazotrophica</name>
    <dbReference type="NCBI Taxonomy" id="1166257"/>
    <lineage>
        <taxon>Bacteria</taxon>
        <taxon>Pseudomonadati</taxon>
        <taxon>Pseudomonadota</taxon>
        <taxon>Alphaproteobacteria</taxon>
        <taxon>Hyphomicrobiales</taxon>
        <taxon>Pleomorphomonadaceae</taxon>
        <taxon>Pleomorphomonas</taxon>
    </lineage>
</organism>
<evidence type="ECO:0000256" key="5">
    <source>
        <dbReference type="ARBA" id="ARBA00022842"/>
    </source>
</evidence>
<feature type="domain" description="Nudix hydrolase" evidence="7">
    <location>
        <begin position="70"/>
        <end position="208"/>
    </location>
</feature>
<dbReference type="InterPro" id="IPR000086">
    <property type="entry name" value="NUDIX_hydrolase_dom"/>
</dbReference>
<dbReference type="Pfam" id="PF00293">
    <property type="entry name" value="NUDIX"/>
    <property type="match status" value="1"/>
</dbReference>
<evidence type="ECO:0000313" key="8">
    <source>
        <dbReference type="EMBL" id="PKR87303.1"/>
    </source>
</evidence>
<reference evidence="8 9" key="1">
    <citation type="submission" date="2017-12" db="EMBL/GenBank/DDBJ databases">
        <title>Anaerobic carbon monoxide metabolism by Pleomorphomonas carboxyditropha sp. nov., a new mesophilic hydrogenogenic carboxidotroph.</title>
        <authorList>
            <person name="Esquivel-Elizondo S."/>
            <person name="Krajmalnik-Brown R."/>
        </authorList>
    </citation>
    <scope>NUCLEOTIDE SEQUENCE [LARGE SCALE GENOMIC DNA]</scope>
    <source>
        <strain evidence="8 9">R5-392</strain>
    </source>
</reference>
<evidence type="ECO:0000256" key="4">
    <source>
        <dbReference type="ARBA" id="ARBA00022801"/>
    </source>
</evidence>
<dbReference type="EMBL" id="PJNW01000021">
    <property type="protein sequence ID" value="PKR87303.1"/>
    <property type="molecule type" value="Genomic_DNA"/>
</dbReference>
<proteinExistence type="predicted"/>
<dbReference type="GO" id="GO:0010945">
    <property type="term" value="F:coenzyme A diphosphatase activity"/>
    <property type="evidence" value="ECO:0007669"/>
    <property type="project" value="InterPro"/>
</dbReference>
<comment type="caution">
    <text evidence="8">The sequence shown here is derived from an EMBL/GenBank/DDBJ whole genome shotgun (WGS) entry which is preliminary data.</text>
</comment>
<dbReference type="GO" id="GO:0046872">
    <property type="term" value="F:metal ion binding"/>
    <property type="evidence" value="ECO:0007669"/>
    <property type="project" value="UniProtKB-KW"/>
</dbReference>
<dbReference type="CDD" id="cd03426">
    <property type="entry name" value="NUDIX_CoAse_Nudt7"/>
    <property type="match status" value="1"/>
</dbReference>
<evidence type="ECO:0000256" key="2">
    <source>
        <dbReference type="ARBA" id="ARBA00001946"/>
    </source>
</evidence>
<keyword evidence="4" id="KW-0378">Hydrolase</keyword>
<evidence type="ECO:0000256" key="3">
    <source>
        <dbReference type="ARBA" id="ARBA00022723"/>
    </source>
</evidence>
<dbReference type="Proteomes" id="UP000233491">
    <property type="component" value="Unassembled WGS sequence"/>
</dbReference>